<reference evidence="3 4" key="1">
    <citation type="submission" date="2020-08" db="EMBL/GenBank/DDBJ databases">
        <title>Genome sequence of Nocardioides mesophilus KACC 16243T.</title>
        <authorList>
            <person name="Hyun D.-W."/>
            <person name="Bae J.-W."/>
        </authorList>
    </citation>
    <scope>NUCLEOTIDE SEQUENCE [LARGE SCALE GENOMIC DNA]</scope>
    <source>
        <strain evidence="3 4">KACC 16243</strain>
    </source>
</reference>
<dbReference type="Proteomes" id="UP000515947">
    <property type="component" value="Chromosome"/>
</dbReference>
<accession>A0A7G9RES8</accession>
<feature type="region of interest" description="Disordered" evidence="1">
    <location>
        <begin position="25"/>
        <end position="89"/>
    </location>
</feature>
<dbReference type="KEGG" id="nmes:H9L09_06935"/>
<gene>
    <name evidence="3" type="ORF">H9L09_06935</name>
</gene>
<evidence type="ECO:0000313" key="4">
    <source>
        <dbReference type="Proteomes" id="UP000515947"/>
    </source>
</evidence>
<keyword evidence="4" id="KW-1185">Reference proteome</keyword>
<evidence type="ECO:0000256" key="2">
    <source>
        <dbReference type="SAM" id="SignalP"/>
    </source>
</evidence>
<dbReference type="RefSeq" id="WP_187579944.1">
    <property type="nucleotide sequence ID" value="NZ_CP060713.1"/>
</dbReference>
<name>A0A7G9RES8_9ACTN</name>
<keyword evidence="2" id="KW-0732">Signal</keyword>
<sequence length="255" mass="27464">MMALVIAGRTPVALALLLILAGCTAPPTPQSDRDNAATASPSRTETMEEKSAQHAVEGRQWSAGEGRQGGAAGSTELPPPPTARRTARAQQRRHQAACNKMRDQVDVTYRLLREPGPAGQRIWLELTIVNRSDHALWGETAGEVILTHPVHSRMPSSIEWGGSSADTAGARPRSSSTSPIYTIVGTKVDVHTDSRVRLIGVYTYLAAGHLECALPARMLAPAGLVLHHPRGRWSLDAATGDRLRVRGLTRMLDAR</sequence>
<feature type="signal peptide" evidence="2">
    <location>
        <begin position="1"/>
        <end position="25"/>
    </location>
</feature>
<evidence type="ECO:0000313" key="3">
    <source>
        <dbReference type="EMBL" id="QNN54103.1"/>
    </source>
</evidence>
<proteinExistence type="predicted"/>
<organism evidence="3 4">
    <name type="scientific">Nocardioides mesophilus</name>
    <dbReference type="NCBI Taxonomy" id="433659"/>
    <lineage>
        <taxon>Bacteria</taxon>
        <taxon>Bacillati</taxon>
        <taxon>Actinomycetota</taxon>
        <taxon>Actinomycetes</taxon>
        <taxon>Propionibacteriales</taxon>
        <taxon>Nocardioidaceae</taxon>
        <taxon>Nocardioides</taxon>
    </lineage>
</organism>
<feature type="chain" id="PRO_5038430830" description="Lipoprotein" evidence="2">
    <location>
        <begin position="26"/>
        <end position="255"/>
    </location>
</feature>
<dbReference type="AlphaFoldDB" id="A0A7G9RES8"/>
<evidence type="ECO:0008006" key="5">
    <source>
        <dbReference type="Google" id="ProtNLM"/>
    </source>
</evidence>
<dbReference type="EMBL" id="CP060713">
    <property type="protein sequence ID" value="QNN54103.1"/>
    <property type="molecule type" value="Genomic_DNA"/>
</dbReference>
<evidence type="ECO:0000256" key="1">
    <source>
        <dbReference type="SAM" id="MobiDB-lite"/>
    </source>
</evidence>
<protein>
    <recommendedName>
        <fullName evidence="5">Lipoprotein</fullName>
    </recommendedName>
</protein>